<feature type="binding site" evidence="6">
    <location>
        <position position="131"/>
    </location>
    <ligand>
        <name>Fe cation</name>
        <dbReference type="ChEBI" id="CHEBI:24875"/>
    </ligand>
</feature>
<dbReference type="PANTHER" id="PTHR10458">
    <property type="entry name" value="PEPTIDE DEFORMYLASE"/>
    <property type="match status" value="1"/>
</dbReference>
<dbReference type="EC" id="3.5.1.88" evidence="6"/>
<dbReference type="GO" id="GO:0046872">
    <property type="term" value="F:metal ion binding"/>
    <property type="evidence" value="ECO:0007669"/>
    <property type="project" value="UniProtKB-KW"/>
</dbReference>
<comment type="cofactor">
    <cofactor evidence="6">
        <name>Fe(2+)</name>
        <dbReference type="ChEBI" id="CHEBI:29033"/>
    </cofactor>
    <text evidence="6">Binds 1 Fe(2+) ion.</text>
</comment>
<feature type="binding site" evidence="6">
    <location>
        <position position="89"/>
    </location>
    <ligand>
        <name>Fe cation</name>
        <dbReference type="ChEBI" id="CHEBI:24875"/>
    </ligand>
</feature>
<dbReference type="Gene3D" id="3.90.45.10">
    <property type="entry name" value="Peptide deformylase"/>
    <property type="match status" value="1"/>
</dbReference>
<dbReference type="OrthoDB" id="9804313at2"/>
<evidence type="ECO:0000256" key="1">
    <source>
        <dbReference type="ARBA" id="ARBA00010759"/>
    </source>
</evidence>
<feature type="active site" evidence="6">
    <location>
        <position position="132"/>
    </location>
</feature>
<evidence type="ECO:0000313" key="8">
    <source>
        <dbReference type="EMBL" id="TFU22747.1"/>
    </source>
</evidence>
<keyword evidence="3 6" id="KW-0378">Hydrolase</keyword>
<accession>A0A4Y9F4A3</accession>
<dbReference type="Pfam" id="PF01327">
    <property type="entry name" value="Pep_deformylase"/>
    <property type="match status" value="1"/>
</dbReference>
<evidence type="ECO:0000256" key="5">
    <source>
        <dbReference type="ARBA" id="ARBA00023004"/>
    </source>
</evidence>
<feature type="region of interest" description="Disordered" evidence="7">
    <location>
        <begin position="195"/>
        <end position="215"/>
    </location>
</feature>
<evidence type="ECO:0000256" key="7">
    <source>
        <dbReference type="SAM" id="MobiDB-lite"/>
    </source>
</evidence>
<dbReference type="CDD" id="cd00487">
    <property type="entry name" value="Pep_deformylase"/>
    <property type="match status" value="1"/>
</dbReference>
<protein>
    <recommendedName>
        <fullName evidence="6">Peptide deformylase</fullName>
        <shortName evidence="6">PDF</shortName>
        <ecNumber evidence="6">3.5.1.88</ecNumber>
    </recommendedName>
    <alternativeName>
        <fullName evidence="6">Polypeptide deformylase</fullName>
    </alternativeName>
</protein>
<dbReference type="GO" id="GO:0006412">
    <property type="term" value="P:translation"/>
    <property type="evidence" value="ECO:0007669"/>
    <property type="project" value="UniProtKB-UniRule"/>
</dbReference>
<gene>
    <name evidence="6 8" type="primary">def</name>
    <name evidence="8" type="ORF">E4U03_05245</name>
</gene>
<dbReference type="RefSeq" id="WP_135012163.1">
    <property type="nucleotide sequence ID" value="NZ_JADGLK010000014.1"/>
</dbReference>
<keyword evidence="4 6" id="KW-0648">Protein biosynthesis</keyword>
<evidence type="ECO:0000256" key="6">
    <source>
        <dbReference type="HAMAP-Rule" id="MF_00163"/>
    </source>
</evidence>
<dbReference type="NCBIfam" id="NF001159">
    <property type="entry name" value="PRK00150.1-3"/>
    <property type="match status" value="1"/>
</dbReference>
<reference evidence="8 9" key="1">
    <citation type="submission" date="2019-03" db="EMBL/GenBank/DDBJ databases">
        <title>Diversity of the mouse oral microbiome.</title>
        <authorList>
            <person name="Joseph S."/>
            <person name="Aduse-Opoku J."/>
            <person name="Curtis M."/>
            <person name="Wade W."/>
            <person name="Hashim A."/>
        </authorList>
    </citation>
    <scope>NUCLEOTIDE SEQUENCE [LARGE SCALE GENOMIC DNA]</scope>
    <source>
        <strain evidence="9">irhom_31</strain>
    </source>
</reference>
<comment type="caution">
    <text evidence="8">The sequence shown here is derived from an EMBL/GenBank/DDBJ whole genome shotgun (WGS) entry which is preliminary data.</text>
</comment>
<evidence type="ECO:0000256" key="2">
    <source>
        <dbReference type="ARBA" id="ARBA00022723"/>
    </source>
</evidence>
<dbReference type="HAMAP" id="MF_00163">
    <property type="entry name" value="Pep_deformylase"/>
    <property type="match status" value="1"/>
</dbReference>
<dbReference type="InterPro" id="IPR023635">
    <property type="entry name" value="Peptide_deformylase"/>
</dbReference>
<evidence type="ECO:0000256" key="3">
    <source>
        <dbReference type="ARBA" id="ARBA00022801"/>
    </source>
</evidence>
<proteinExistence type="inferred from homology"/>
<dbReference type="SUPFAM" id="SSF56420">
    <property type="entry name" value="Peptide deformylase"/>
    <property type="match status" value="1"/>
</dbReference>
<comment type="catalytic activity">
    <reaction evidence="6">
        <text>N-terminal N-formyl-L-methionyl-[peptide] + H2O = N-terminal L-methionyl-[peptide] + formate</text>
        <dbReference type="Rhea" id="RHEA:24420"/>
        <dbReference type="Rhea" id="RHEA-COMP:10639"/>
        <dbReference type="Rhea" id="RHEA-COMP:10640"/>
        <dbReference type="ChEBI" id="CHEBI:15377"/>
        <dbReference type="ChEBI" id="CHEBI:15740"/>
        <dbReference type="ChEBI" id="CHEBI:49298"/>
        <dbReference type="ChEBI" id="CHEBI:64731"/>
        <dbReference type="EC" id="3.5.1.88"/>
    </reaction>
</comment>
<dbReference type="GO" id="GO:0042586">
    <property type="term" value="F:peptide deformylase activity"/>
    <property type="evidence" value="ECO:0007669"/>
    <property type="project" value="UniProtKB-UniRule"/>
</dbReference>
<comment type="function">
    <text evidence="6">Removes the formyl group from the N-terminal Met of newly synthesized proteins. Requires at least a dipeptide for an efficient rate of reaction. N-terminal L-methionine is a prerequisite for activity but the enzyme has broad specificity at other positions.</text>
</comment>
<evidence type="ECO:0000313" key="9">
    <source>
        <dbReference type="Proteomes" id="UP000297951"/>
    </source>
</evidence>
<dbReference type="PANTHER" id="PTHR10458:SF2">
    <property type="entry name" value="PEPTIDE DEFORMYLASE, MITOCHONDRIAL"/>
    <property type="match status" value="1"/>
</dbReference>
<feature type="binding site" evidence="6">
    <location>
        <position position="135"/>
    </location>
    <ligand>
        <name>Fe cation</name>
        <dbReference type="ChEBI" id="CHEBI:24875"/>
    </ligand>
</feature>
<dbReference type="AlphaFoldDB" id="A0A4Y9F4A3"/>
<comment type="similarity">
    <text evidence="1 6">Belongs to the polypeptide deformylase family.</text>
</comment>
<name>A0A4Y9F4A3_9MICC</name>
<dbReference type="EMBL" id="SPQC01000014">
    <property type="protein sequence ID" value="TFU22747.1"/>
    <property type="molecule type" value="Genomic_DNA"/>
</dbReference>
<evidence type="ECO:0000256" key="4">
    <source>
        <dbReference type="ARBA" id="ARBA00022917"/>
    </source>
</evidence>
<dbReference type="PRINTS" id="PR01576">
    <property type="entry name" value="PDEFORMYLASE"/>
</dbReference>
<keyword evidence="2 6" id="KW-0479">Metal-binding</keyword>
<dbReference type="NCBIfam" id="TIGR00079">
    <property type="entry name" value="pept_deformyl"/>
    <property type="match status" value="1"/>
</dbReference>
<organism evidence="8 9">
    <name type="scientific">Rothia nasimurium</name>
    <dbReference type="NCBI Taxonomy" id="85336"/>
    <lineage>
        <taxon>Bacteria</taxon>
        <taxon>Bacillati</taxon>
        <taxon>Actinomycetota</taxon>
        <taxon>Actinomycetes</taxon>
        <taxon>Micrococcales</taxon>
        <taxon>Micrococcaceae</taxon>
        <taxon>Rothia</taxon>
    </lineage>
</organism>
<sequence>MTILPIRTVGDPVLRTECDDITVFDADLEKLVADMLETMYDVEGVGLAGPQVGISKRIFTFGNIDGREGHIINPVLEVGDEPQEGGEGCLSVPGLSAATPRKNWARVTGVSCKGEPVVYEGEGLFARMLQHETDHLYGTMFIDRVEGEDKKNIWRKIRQADYNQVAAAVQGERAAKTSSGFGALGGSFGAAAQTGGAQTSRAQQSAAKKPGAFGI</sequence>
<dbReference type="Proteomes" id="UP000297951">
    <property type="component" value="Unassembled WGS sequence"/>
</dbReference>
<dbReference type="InterPro" id="IPR036821">
    <property type="entry name" value="Peptide_deformylase_sf"/>
</dbReference>
<keyword evidence="5 6" id="KW-0408">Iron</keyword>
<feature type="compositionally biased region" description="Low complexity" evidence="7">
    <location>
        <begin position="195"/>
        <end position="204"/>
    </location>
</feature>